<dbReference type="AlphaFoldDB" id="A0A4Z2DYK8"/>
<accession>A0A4Z2DYK8</accession>
<dbReference type="Proteomes" id="UP000314294">
    <property type="component" value="Unassembled WGS sequence"/>
</dbReference>
<proteinExistence type="predicted"/>
<evidence type="ECO:0000256" key="1">
    <source>
        <dbReference type="SAM" id="MobiDB-lite"/>
    </source>
</evidence>
<name>A0A4Z2DYK8_9TELE</name>
<gene>
    <name evidence="2" type="ORF">EYF80_068246</name>
</gene>
<evidence type="ECO:0000313" key="3">
    <source>
        <dbReference type="Proteomes" id="UP000314294"/>
    </source>
</evidence>
<reference evidence="2 3" key="1">
    <citation type="submission" date="2019-03" db="EMBL/GenBank/DDBJ databases">
        <title>First draft genome of Liparis tanakae, snailfish: a comprehensive survey of snailfish specific genes.</title>
        <authorList>
            <person name="Kim W."/>
            <person name="Song I."/>
            <person name="Jeong J.-H."/>
            <person name="Kim D."/>
            <person name="Kim S."/>
            <person name="Ryu S."/>
            <person name="Song J.Y."/>
            <person name="Lee S.K."/>
        </authorList>
    </citation>
    <scope>NUCLEOTIDE SEQUENCE [LARGE SCALE GENOMIC DNA]</scope>
    <source>
        <tissue evidence="2">Muscle</tissue>
    </source>
</reference>
<evidence type="ECO:0000313" key="2">
    <source>
        <dbReference type="EMBL" id="TNN21641.1"/>
    </source>
</evidence>
<dbReference type="EMBL" id="SRLO01026712">
    <property type="protein sequence ID" value="TNN21641.1"/>
    <property type="molecule type" value="Genomic_DNA"/>
</dbReference>
<comment type="caution">
    <text evidence="2">The sequence shown here is derived from an EMBL/GenBank/DDBJ whole genome shotgun (WGS) entry which is preliminary data.</text>
</comment>
<sequence length="64" mass="7341">MKLWQRKANRKEGENPDGLMSKIKEVSVDREEREMKARNWGSVSPSATCTAPFSSHSKIRSFMV</sequence>
<feature type="region of interest" description="Disordered" evidence="1">
    <location>
        <begin position="1"/>
        <end position="30"/>
    </location>
</feature>
<keyword evidence="3" id="KW-1185">Reference proteome</keyword>
<protein>
    <submittedName>
        <fullName evidence="2">Uncharacterized protein</fullName>
    </submittedName>
</protein>
<organism evidence="2 3">
    <name type="scientific">Liparis tanakae</name>
    <name type="common">Tanaka's snailfish</name>
    <dbReference type="NCBI Taxonomy" id="230148"/>
    <lineage>
        <taxon>Eukaryota</taxon>
        <taxon>Metazoa</taxon>
        <taxon>Chordata</taxon>
        <taxon>Craniata</taxon>
        <taxon>Vertebrata</taxon>
        <taxon>Euteleostomi</taxon>
        <taxon>Actinopterygii</taxon>
        <taxon>Neopterygii</taxon>
        <taxon>Teleostei</taxon>
        <taxon>Neoteleostei</taxon>
        <taxon>Acanthomorphata</taxon>
        <taxon>Eupercaria</taxon>
        <taxon>Perciformes</taxon>
        <taxon>Cottioidei</taxon>
        <taxon>Cottales</taxon>
        <taxon>Liparidae</taxon>
        <taxon>Liparis</taxon>
    </lineage>
</organism>